<accession>A0ABZ1QVD8</accession>
<reference evidence="2" key="1">
    <citation type="submission" date="2022-10" db="EMBL/GenBank/DDBJ databases">
        <title>The complete genomes of actinobacterial strains from the NBC collection.</title>
        <authorList>
            <person name="Joergensen T.S."/>
            <person name="Alvarez Arevalo M."/>
            <person name="Sterndorff E.B."/>
            <person name="Faurdal D."/>
            <person name="Vuksanovic O."/>
            <person name="Mourched A.-S."/>
            <person name="Charusanti P."/>
            <person name="Shaw S."/>
            <person name="Blin K."/>
            <person name="Weber T."/>
        </authorList>
    </citation>
    <scope>NUCLEOTIDE SEQUENCE</scope>
    <source>
        <strain evidence="2">NBC_00302</strain>
    </source>
</reference>
<keyword evidence="3" id="KW-1185">Reference proteome</keyword>
<dbReference type="GeneID" id="93761575"/>
<evidence type="ECO:0000313" key="2">
    <source>
        <dbReference type="EMBL" id="WUN86637.1"/>
    </source>
</evidence>
<dbReference type="RefSeq" id="WP_328734891.1">
    <property type="nucleotide sequence ID" value="NZ_CP108038.1"/>
</dbReference>
<feature type="region of interest" description="Disordered" evidence="1">
    <location>
        <begin position="79"/>
        <end position="131"/>
    </location>
</feature>
<organism evidence="2 3">
    <name type="scientific">Streptomyces bobili</name>
    <dbReference type="NCBI Taxonomy" id="67280"/>
    <lineage>
        <taxon>Bacteria</taxon>
        <taxon>Bacillati</taxon>
        <taxon>Actinomycetota</taxon>
        <taxon>Actinomycetes</taxon>
        <taxon>Kitasatosporales</taxon>
        <taxon>Streptomycetaceae</taxon>
        <taxon>Streptomyces</taxon>
    </lineage>
</organism>
<gene>
    <name evidence="2" type="ORF">OHT53_11375</name>
</gene>
<sequence>MTRSARRPASASRPTATAAALLVALLVALTSFLAPPAYDSFRTPDTVSVSVSAQASGAPGADDAQPAVRTAAVRVHGELPAPPAPATLVPRHPADVLPPGIPAPPTAVPASVRPRPADGHPLRAPPPPPGI</sequence>
<evidence type="ECO:0000256" key="1">
    <source>
        <dbReference type="SAM" id="MobiDB-lite"/>
    </source>
</evidence>
<proteinExistence type="predicted"/>
<dbReference type="EMBL" id="CP108038">
    <property type="protein sequence ID" value="WUN86637.1"/>
    <property type="molecule type" value="Genomic_DNA"/>
</dbReference>
<name>A0ABZ1QVD8_9ACTN</name>
<dbReference type="Proteomes" id="UP001432071">
    <property type="component" value="Chromosome"/>
</dbReference>
<evidence type="ECO:0000313" key="3">
    <source>
        <dbReference type="Proteomes" id="UP001432071"/>
    </source>
</evidence>
<protein>
    <submittedName>
        <fullName evidence="2">Uncharacterized protein</fullName>
    </submittedName>
</protein>